<feature type="compositionally biased region" description="Basic and acidic residues" evidence="1">
    <location>
        <begin position="297"/>
        <end position="306"/>
    </location>
</feature>
<evidence type="ECO:0000256" key="1">
    <source>
        <dbReference type="SAM" id="MobiDB-lite"/>
    </source>
</evidence>
<accession>A0A370GPA1</accession>
<protein>
    <submittedName>
        <fullName evidence="4">Uncharacterized protein</fullName>
    </submittedName>
</protein>
<feature type="region of interest" description="Disordered" evidence="1">
    <location>
        <begin position="293"/>
        <end position="348"/>
    </location>
</feature>
<dbReference type="EMBL" id="QQAX01000007">
    <property type="protein sequence ID" value="RDI45140.1"/>
    <property type="molecule type" value="Genomic_DNA"/>
</dbReference>
<keyword evidence="5" id="KW-1185">Reference proteome</keyword>
<dbReference type="AlphaFoldDB" id="A0A370GPA1"/>
<dbReference type="OrthoDB" id="5653286at2"/>
<feature type="compositionally biased region" description="Basic and acidic residues" evidence="1">
    <location>
        <begin position="323"/>
        <end position="342"/>
    </location>
</feature>
<dbReference type="Proteomes" id="UP000254720">
    <property type="component" value="Unassembled WGS sequence"/>
</dbReference>
<name>A0A370GPA1_9COXI</name>
<dbReference type="InterPro" id="IPR049196">
    <property type="entry name" value="DUF6863"/>
</dbReference>
<dbReference type="RefSeq" id="WP_114834011.1">
    <property type="nucleotide sequence ID" value="NZ_LR699114.1"/>
</dbReference>
<evidence type="ECO:0000259" key="2">
    <source>
        <dbReference type="Pfam" id="PF21527"/>
    </source>
</evidence>
<evidence type="ECO:0000313" key="5">
    <source>
        <dbReference type="Proteomes" id="UP000254720"/>
    </source>
</evidence>
<dbReference type="InterPro" id="IPR049002">
    <property type="entry name" value="Stv"/>
</dbReference>
<feature type="domain" description="DUF6863" evidence="3">
    <location>
        <begin position="1"/>
        <end position="126"/>
    </location>
</feature>
<dbReference type="Pfam" id="PF21527">
    <property type="entry name" value="Stv"/>
    <property type="match status" value="1"/>
</dbReference>
<proteinExistence type="predicted"/>
<reference evidence="4 5" key="1">
    <citation type="submission" date="2018-07" db="EMBL/GenBank/DDBJ databases">
        <title>Genomic Encyclopedia of Type Strains, Phase IV (KMG-IV): sequencing the most valuable type-strain genomes for metagenomic binning, comparative biology and taxonomic classification.</title>
        <authorList>
            <person name="Goeker M."/>
        </authorList>
    </citation>
    <scope>NUCLEOTIDE SEQUENCE [LARGE SCALE GENOMIC DNA]</scope>
    <source>
        <strain evidence="4 5">DSM 16500</strain>
    </source>
</reference>
<dbReference type="Pfam" id="PF21727">
    <property type="entry name" value="DUF6863"/>
    <property type="match status" value="1"/>
</dbReference>
<evidence type="ECO:0000313" key="4">
    <source>
        <dbReference type="EMBL" id="RDI45140.1"/>
    </source>
</evidence>
<evidence type="ECO:0000259" key="3">
    <source>
        <dbReference type="Pfam" id="PF21727"/>
    </source>
</evidence>
<comment type="caution">
    <text evidence="4">The sequence shown here is derived from an EMBL/GenBank/DDBJ whole genome shotgun (WGS) entry which is preliminary data.</text>
</comment>
<feature type="domain" description="Putative adhesin Stv" evidence="2">
    <location>
        <begin position="133"/>
        <end position="265"/>
    </location>
</feature>
<organism evidence="4 5">
    <name type="scientific">Aquicella lusitana</name>
    <dbReference type="NCBI Taxonomy" id="254246"/>
    <lineage>
        <taxon>Bacteria</taxon>
        <taxon>Pseudomonadati</taxon>
        <taxon>Pseudomonadota</taxon>
        <taxon>Gammaproteobacteria</taxon>
        <taxon>Legionellales</taxon>
        <taxon>Coxiellaceae</taxon>
        <taxon>Aquicella</taxon>
    </lineage>
</organism>
<sequence length="348" mass="40090">MKINEAPAKALEIFAPDISFRMEQFIERKKKNKRFSHRLNEVMVIQDSFTEHYIMSLANILFNPSRISDEEETLLAWQIRQTYRILNAAIASQDRSLLPFKDKLHTLRGELEMSALLSPLLMDIEEGYTLPDLVCSGHGAWELEKGYTFLPSALSSFTLYTGLGADIASSIGIDIENEQFEPHSVCIKDQISGQIYPFNNEIAPRTYTIFSAEPLPNFHLFSKPGMKARIIETKTGAILHETDSIYLSEILYRFPGRRIHWAACAGVYSAYHPEQDRGPYAYYAWEKPSPREQAVLSDHHKTEKQNKTPFKSYSSLKLFPTKNNDKKRYREMNENQDDEIKHAKQGKK</sequence>
<gene>
    <name evidence="4" type="ORF">C8D86_10716</name>
</gene>